<organism evidence="1 2">
    <name type="scientific">Papaver atlanticum</name>
    <dbReference type="NCBI Taxonomy" id="357466"/>
    <lineage>
        <taxon>Eukaryota</taxon>
        <taxon>Viridiplantae</taxon>
        <taxon>Streptophyta</taxon>
        <taxon>Embryophyta</taxon>
        <taxon>Tracheophyta</taxon>
        <taxon>Spermatophyta</taxon>
        <taxon>Magnoliopsida</taxon>
        <taxon>Ranunculales</taxon>
        <taxon>Papaveraceae</taxon>
        <taxon>Papaveroideae</taxon>
        <taxon>Papaver</taxon>
    </lineage>
</organism>
<proteinExistence type="predicted"/>
<dbReference type="EMBL" id="JAJJMB010017174">
    <property type="protein sequence ID" value="KAI3841334.1"/>
    <property type="molecule type" value="Genomic_DNA"/>
</dbReference>
<dbReference type="AlphaFoldDB" id="A0AAD4RZ37"/>
<gene>
    <name evidence="1" type="ORF">MKW98_007815</name>
</gene>
<accession>A0AAD4RZ37</accession>
<keyword evidence="2" id="KW-1185">Reference proteome</keyword>
<reference evidence="1" key="1">
    <citation type="submission" date="2022-04" db="EMBL/GenBank/DDBJ databases">
        <title>A functionally conserved STORR gene fusion in Papaver species that diverged 16.8 million years ago.</title>
        <authorList>
            <person name="Catania T."/>
        </authorList>
    </citation>
    <scope>NUCLEOTIDE SEQUENCE</scope>
    <source>
        <strain evidence="1">S-188037</strain>
    </source>
</reference>
<name>A0AAD4RZ37_9MAGN</name>
<sequence length="128" mass="15545">MATDILAFFLQPEEHCDLCIYNNMDENCSAEHVQFLLHELMRITFKYMFGKNTSMLEAADRLFNLHQDILQGKHDYVEELRKTLSWIGEDQMEKLRKVKELELITAREYNKHRKISRRRRLKFRAYFV</sequence>
<comment type="caution">
    <text evidence="1">The sequence shown here is derived from an EMBL/GenBank/DDBJ whole genome shotgun (WGS) entry which is preliminary data.</text>
</comment>
<dbReference type="Proteomes" id="UP001202328">
    <property type="component" value="Unassembled WGS sequence"/>
</dbReference>
<evidence type="ECO:0000313" key="1">
    <source>
        <dbReference type="EMBL" id="KAI3841334.1"/>
    </source>
</evidence>
<protein>
    <submittedName>
        <fullName evidence="1">Uncharacterized protein</fullName>
    </submittedName>
</protein>
<evidence type="ECO:0000313" key="2">
    <source>
        <dbReference type="Proteomes" id="UP001202328"/>
    </source>
</evidence>